<sequence length="74" mass="8540">MRYKLRLDNNDQEEQIFTKIQELKKSFGEVYLDLSTDYLGKESGTKLAILLKILKDPAMTQLDLQGSFLGQKQT</sequence>
<protein>
    <submittedName>
        <fullName evidence="1">Leucine-rich repeat protein substrate of the Dot/Icm secretion system</fullName>
    </submittedName>
</protein>
<evidence type="ECO:0000313" key="1">
    <source>
        <dbReference type="EMBL" id="KTD68379.1"/>
    </source>
</evidence>
<organism evidence="1 2">
    <name type="scientific">Legionella steelei</name>
    <dbReference type="NCBI Taxonomy" id="947033"/>
    <lineage>
        <taxon>Bacteria</taxon>
        <taxon>Pseudomonadati</taxon>
        <taxon>Pseudomonadota</taxon>
        <taxon>Gammaproteobacteria</taxon>
        <taxon>Legionellales</taxon>
        <taxon>Legionellaceae</taxon>
        <taxon>Legionella</taxon>
    </lineage>
</organism>
<accession>A0A0W0ZGW6</accession>
<dbReference type="STRING" id="947033.Lste_1537"/>
<dbReference type="Proteomes" id="UP000054926">
    <property type="component" value="Unassembled WGS sequence"/>
</dbReference>
<dbReference type="AlphaFoldDB" id="A0A0W0ZGW6"/>
<dbReference type="RefSeq" id="WP_058510480.1">
    <property type="nucleotide sequence ID" value="NZ_JAFKHW010000045.1"/>
</dbReference>
<dbReference type="PATRIC" id="fig|947033.5.peg.1633"/>
<proteinExistence type="predicted"/>
<dbReference type="EMBL" id="LNYY01000019">
    <property type="protein sequence ID" value="KTD68379.1"/>
    <property type="molecule type" value="Genomic_DNA"/>
</dbReference>
<reference evidence="1 2" key="1">
    <citation type="submission" date="2015-11" db="EMBL/GenBank/DDBJ databases">
        <title>Genomic analysis of 38 Legionella species identifies large and diverse effector repertoires.</title>
        <authorList>
            <person name="Burstein D."/>
            <person name="Amaro F."/>
            <person name="Zusman T."/>
            <person name="Lifshitz Z."/>
            <person name="Cohen O."/>
            <person name="Gilbert J.A."/>
            <person name="Pupko T."/>
            <person name="Shuman H.A."/>
            <person name="Segal G."/>
        </authorList>
    </citation>
    <scope>NUCLEOTIDE SEQUENCE [LARGE SCALE GENOMIC DNA]</scope>
    <source>
        <strain evidence="1 2">IMVS3376</strain>
    </source>
</reference>
<gene>
    <name evidence="1" type="ORF">Lste_1537</name>
</gene>
<evidence type="ECO:0000313" key="2">
    <source>
        <dbReference type="Proteomes" id="UP000054926"/>
    </source>
</evidence>
<name>A0A0W0ZGW6_9GAMM</name>
<comment type="caution">
    <text evidence="1">The sequence shown here is derived from an EMBL/GenBank/DDBJ whole genome shotgun (WGS) entry which is preliminary data.</text>
</comment>
<keyword evidence="2" id="KW-1185">Reference proteome</keyword>